<organism evidence="2 3">
    <name type="scientific">Rivibacter subsaxonicus</name>
    <dbReference type="NCBI Taxonomy" id="457575"/>
    <lineage>
        <taxon>Bacteria</taxon>
        <taxon>Pseudomonadati</taxon>
        <taxon>Pseudomonadota</taxon>
        <taxon>Betaproteobacteria</taxon>
        <taxon>Burkholderiales</taxon>
        <taxon>Rivibacter</taxon>
    </lineage>
</organism>
<dbReference type="AlphaFoldDB" id="A0A4Q7VX12"/>
<gene>
    <name evidence="2" type="ORF">EV670_1909</name>
</gene>
<dbReference type="InterPro" id="IPR015005">
    <property type="entry name" value="DUF1854"/>
</dbReference>
<dbReference type="Pfam" id="PF08909">
    <property type="entry name" value="DUF1854"/>
    <property type="match status" value="1"/>
</dbReference>
<comment type="caution">
    <text evidence="2">The sequence shown here is derived from an EMBL/GenBank/DDBJ whole genome shotgun (WGS) entry which is preliminary data.</text>
</comment>
<dbReference type="EMBL" id="SHKP01000005">
    <property type="protein sequence ID" value="RZU01193.1"/>
    <property type="molecule type" value="Genomic_DNA"/>
</dbReference>
<feature type="domain" description="DUF1854" evidence="1">
    <location>
        <begin position="31"/>
        <end position="160"/>
    </location>
</feature>
<evidence type="ECO:0000313" key="3">
    <source>
        <dbReference type="Proteomes" id="UP000293671"/>
    </source>
</evidence>
<reference evidence="2 3" key="1">
    <citation type="submission" date="2019-02" db="EMBL/GenBank/DDBJ databases">
        <title>Genomic Encyclopedia of Type Strains, Phase IV (KMG-IV): sequencing the most valuable type-strain genomes for metagenomic binning, comparative biology and taxonomic classification.</title>
        <authorList>
            <person name="Goeker M."/>
        </authorList>
    </citation>
    <scope>NUCLEOTIDE SEQUENCE [LARGE SCALE GENOMIC DNA]</scope>
    <source>
        <strain evidence="2 3">DSM 19570</strain>
    </source>
</reference>
<name>A0A4Q7VX12_9BURK</name>
<keyword evidence="3" id="KW-1185">Reference proteome</keyword>
<protein>
    <submittedName>
        <fullName evidence="2">Uncharacterized protein DUF1854</fullName>
    </submittedName>
</protein>
<accession>A0A4Q7VX12</accession>
<sequence length="161" mass="17790">MAGATSKNDSFSLRRNAFGRLVLLDAAGVEHEGVVPVRAFPIAAPGEGLSLVSGDGHELAWVDRLEALDASERALIDEELAAREFTPEIRRLVSVSTFSTPSTWQVETDRGATSFVLKGEEDIRRIDRGMLLIADSQGMQFVVRDVLVLDRHSKRLLERFL</sequence>
<dbReference type="RefSeq" id="WP_130431600.1">
    <property type="nucleotide sequence ID" value="NZ_SHKP01000005.1"/>
</dbReference>
<evidence type="ECO:0000313" key="2">
    <source>
        <dbReference type="EMBL" id="RZU01193.1"/>
    </source>
</evidence>
<dbReference type="OrthoDB" id="212426at2"/>
<evidence type="ECO:0000259" key="1">
    <source>
        <dbReference type="Pfam" id="PF08909"/>
    </source>
</evidence>
<dbReference type="Proteomes" id="UP000293671">
    <property type="component" value="Unassembled WGS sequence"/>
</dbReference>
<proteinExistence type="predicted"/>